<keyword evidence="9" id="KW-1185">Reference proteome</keyword>
<proteinExistence type="inferred from homology"/>
<name>A0A4D9D9G3_9STRA</name>
<feature type="signal peptide" evidence="7">
    <location>
        <begin position="1"/>
        <end position="23"/>
    </location>
</feature>
<dbReference type="Pfam" id="PF04117">
    <property type="entry name" value="Mpv17_PMP22"/>
    <property type="match status" value="1"/>
</dbReference>
<feature type="region of interest" description="Disordered" evidence="6">
    <location>
        <begin position="409"/>
        <end position="430"/>
    </location>
</feature>
<accession>A0A4D9D9G3</accession>
<comment type="subcellular location">
    <subcellularLocation>
        <location evidence="1">Membrane</location>
        <topology evidence="1">Multi-pass membrane protein</topology>
    </subcellularLocation>
</comment>
<reference evidence="8 9" key="1">
    <citation type="submission" date="2019-01" db="EMBL/GenBank/DDBJ databases">
        <title>Nuclear Genome Assembly of the Microalgal Biofuel strain Nannochloropsis salina CCMP1776.</title>
        <authorList>
            <person name="Hovde B."/>
        </authorList>
    </citation>
    <scope>NUCLEOTIDE SEQUENCE [LARGE SCALE GENOMIC DNA]</scope>
    <source>
        <strain evidence="8 9">CCMP1776</strain>
    </source>
</reference>
<keyword evidence="7" id="KW-0732">Signal</keyword>
<gene>
    <name evidence="8" type="ORF">NSK_000690</name>
</gene>
<evidence type="ECO:0000256" key="7">
    <source>
        <dbReference type="SAM" id="SignalP"/>
    </source>
</evidence>
<keyword evidence="5" id="KW-0472">Membrane</keyword>
<keyword evidence="4" id="KW-1133">Transmembrane helix</keyword>
<dbReference type="GO" id="GO:0005737">
    <property type="term" value="C:cytoplasm"/>
    <property type="evidence" value="ECO:0007669"/>
    <property type="project" value="TreeGrafter"/>
</dbReference>
<feature type="chain" id="PRO_5020034402" evidence="7">
    <location>
        <begin position="24"/>
        <end position="430"/>
    </location>
</feature>
<evidence type="ECO:0000256" key="5">
    <source>
        <dbReference type="ARBA" id="ARBA00023136"/>
    </source>
</evidence>
<keyword evidence="3" id="KW-0812">Transmembrane</keyword>
<comment type="similarity">
    <text evidence="2">Belongs to the peroxisomal membrane protein PXMP2/4 family.</text>
</comment>
<evidence type="ECO:0000256" key="2">
    <source>
        <dbReference type="ARBA" id="ARBA00006824"/>
    </source>
</evidence>
<evidence type="ECO:0000313" key="9">
    <source>
        <dbReference type="Proteomes" id="UP000355283"/>
    </source>
</evidence>
<comment type="caution">
    <text evidence="8">The sequence shown here is derived from an EMBL/GenBank/DDBJ whole genome shotgun (WGS) entry which is preliminary data.</text>
</comment>
<dbReference type="PANTHER" id="PTHR11266:SF121">
    <property type="entry name" value="OS09G0315000 PROTEIN"/>
    <property type="match status" value="1"/>
</dbReference>
<protein>
    <submittedName>
        <fullName evidence="8">Uncharacterized protein</fullName>
    </submittedName>
</protein>
<dbReference type="OrthoDB" id="430207at2759"/>
<dbReference type="GO" id="GO:0016020">
    <property type="term" value="C:membrane"/>
    <property type="evidence" value="ECO:0007669"/>
    <property type="project" value="UniProtKB-SubCell"/>
</dbReference>
<evidence type="ECO:0000256" key="1">
    <source>
        <dbReference type="ARBA" id="ARBA00004141"/>
    </source>
</evidence>
<evidence type="ECO:0000313" key="8">
    <source>
        <dbReference type="EMBL" id="TFJ88341.1"/>
    </source>
</evidence>
<dbReference type="InterPro" id="IPR007248">
    <property type="entry name" value="Mpv17_PMP22"/>
</dbReference>
<dbReference type="EMBL" id="SDOX01000002">
    <property type="protein sequence ID" value="TFJ88341.1"/>
    <property type="molecule type" value="Genomic_DNA"/>
</dbReference>
<dbReference type="PANTHER" id="PTHR11266">
    <property type="entry name" value="PEROXISOMAL MEMBRANE PROTEIN 2, PXMP2 MPV17"/>
    <property type="match status" value="1"/>
</dbReference>
<dbReference type="AlphaFoldDB" id="A0A4D9D9G3"/>
<organism evidence="8 9">
    <name type="scientific">Nannochloropsis salina CCMP1776</name>
    <dbReference type="NCBI Taxonomy" id="1027361"/>
    <lineage>
        <taxon>Eukaryota</taxon>
        <taxon>Sar</taxon>
        <taxon>Stramenopiles</taxon>
        <taxon>Ochrophyta</taxon>
        <taxon>Eustigmatophyceae</taxon>
        <taxon>Eustigmatales</taxon>
        <taxon>Monodopsidaceae</taxon>
        <taxon>Microchloropsis</taxon>
        <taxon>Microchloropsis salina</taxon>
    </lineage>
</organism>
<evidence type="ECO:0000256" key="6">
    <source>
        <dbReference type="SAM" id="MobiDB-lite"/>
    </source>
</evidence>
<evidence type="ECO:0000256" key="3">
    <source>
        <dbReference type="ARBA" id="ARBA00022692"/>
    </source>
</evidence>
<dbReference type="Proteomes" id="UP000355283">
    <property type="component" value="Unassembled WGS sequence"/>
</dbReference>
<evidence type="ECO:0000256" key="4">
    <source>
        <dbReference type="ARBA" id="ARBA00022989"/>
    </source>
</evidence>
<sequence length="430" mass="47135">MRGRGLDVGVLAVFCLCLGAVRAFVVPVTPGLHHLSRSSSVRPSTSLPLSSCVQPARTSCVSRRWVKTQAKDEEIANAKEHRSFAPVTSLETLSEHDAADTPRSLQERVRLFAAANGVDSRQLNFLLNVGLISAVAALVLAKVVTVDLDVWRGWTPAEIFTRIPLDNWDGYMNVLSLHPVFVKAVTSGSVYTLGDGVAQLYEGKTLGEIDRGRVARSGIAGFVGHGPLSHWWYGVSEDFFGWLGWEGWWTTFPKITVDQLVWSPIWNGCYIFLLGAMKREALGEIVHTVKSTSFSLITSGLKLWPLAHVVTYGVIPVENRLLWVDLVEILWVTILSREAANADAEKAEAIGDVAVEEASSKTLAVVDSETMQAPSARAAGDDMEPVILMPHASNVSDLGTEDGQLRDHAEHHPEQEQQRAVSVHREDEFV</sequence>